<name>A0A633MEY5_SALER</name>
<keyword evidence="1" id="KW-0732">Signal</keyword>
<evidence type="ECO:0000256" key="1">
    <source>
        <dbReference type="SAM" id="SignalP"/>
    </source>
</evidence>
<reference evidence="2" key="1">
    <citation type="submission" date="2019-10" db="EMBL/GenBank/DDBJ databases">
        <authorList>
            <consortium name="PulseNet: The National Subtyping Network for Foodborne Disease Surveillance"/>
            <person name="Tarr C.L."/>
            <person name="Trees E."/>
            <person name="Katz L.S."/>
            <person name="Carleton-Romer H.A."/>
            <person name="Stroika S."/>
            <person name="Kucerova Z."/>
            <person name="Roache K.F."/>
            <person name="Sabol A.L."/>
            <person name="Besser J."/>
            <person name="Gerner-Smidt P."/>
        </authorList>
    </citation>
    <scope>NUCLEOTIDE SEQUENCE</scope>
    <source>
        <strain evidence="2">PNUSAS106605</strain>
    </source>
</reference>
<feature type="signal peptide" evidence="1">
    <location>
        <begin position="1"/>
        <end position="26"/>
    </location>
</feature>
<evidence type="ECO:0000313" key="2">
    <source>
        <dbReference type="EMBL" id="EDH2860819.1"/>
    </source>
</evidence>
<evidence type="ECO:0008006" key="3">
    <source>
        <dbReference type="Google" id="ProtNLM"/>
    </source>
</evidence>
<feature type="chain" id="PRO_5026359005" description="Fimbrial protein" evidence="1">
    <location>
        <begin position="27"/>
        <end position="433"/>
    </location>
</feature>
<dbReference type="AlphaFoldDB" id="A0A633MEY5"/>
<comment type="caution">
    <text evidence="2">The sequence shown here is derived from an EMBL/GenBank/DDBJ whole genome shotgun (WGS) entry which is preliminary data.</text>
</comment>
<protein>
    <recommendedName>
        <fullName evidence="3">Fimbrial protein</fullName>
    </recommendedName>
</protein>
<proteinExistence type="predicted"/>
<accession>A0A633MEY5</accession>
<gene>
    <name evidence="2" type="ORF">GC667_16955</name>
</gene>
<sequence>MRMNHMSLNRKWILFSLVLLSPAIPAAENLNFNYTRADALSMDSRLGLQAKACHSLGDPININFRFGEISFAPQVILYIKGKGYSKSYSVFEGGNLTIPFNIKRNGRASGTSIVPIFHQGTTGSYNNKFCFSDKRMANLPHTEGYIPLIEGDARTGKDYKTFCSKLGWVGSEAYVWGGDPRTTDMPPHIRAWGKGNWTRTIYFMTFTPPTPDTTVDEQQYFDRAEDSQVVTELSNYSLPLQFDTADGKIVPTVLEKANFTYNLNNRNITELKVIARIQDSIDYKWEWTVSRDNPNLLQLKYTDPTVSPVVSPIPNVVDNSFDLNPAKDDPYAKNAFYAGTGFYKGTLAGRASLNQNYQNYIKNVSPLSLPPDTAGDINLVNTGNLTFTLRSAGSSASQGFLQLSVYGEPLQFAPLVVNGKEVASAMQVRNACY</sequence>
<dbReference type="EMBL" id="AAMHAS010000014">
    <property type="protein sequence ID" value="EDH2860819.1"/>
    <property type="molecule type" value="Genomic_DNA"/>
</dbReference>
<organism evidence="2">
    <name type="scientific">Salmonella enterica</name>
    <name type="common">Salmonella choleraesuis</name>
    <dbReference type="NCBI Taxonomy" id="28901"/>
    <lineage>
        <taxon>Bacteria</taxon>
        <taxon>Pseudomonadati</taxon>
        <taxon>Pseudomonadota</taxon>
        <taxon>Gammaproteobacteria</taxon>
        <taxon>Enterobacterales</taxon>
        <taxon>Enterobacteriaceae</taxon>
        <taxon>Salmonella</taxon>
    </lineage>
</organism>